<feature type="compositionally biased region" description="Basic and acidic residues" evidence="1">
    <location>
        <begin position="30"/>
        <end position="42"/>
    </location>
</feature>
<feature type="region of interest" description="Disordered" evidence="1">
    <location>
        <begin position="178"/>
        <end position="209"/>
    </location>
</feature>
<sequence>MASNIKKAGSVIRKSFRSRRYALLDLKENNNIDMSPNKDDIKLNQTRRMRRDDSKTSANDSHNELNEDTKSSNPKGLRRSSVTQSMREAVGTIRQKLRMSTRRSRVNVTPSKVGKRRHSLGAGDVKMSSPFKIDTPRSNKIHGKLCLSMETPTRLRREVEALTANMQALSALTPNTLHARSTARKTTPLTNGSLKTPRSSRRRITTDIY</sequence>
<evidence type="ECO:0000313" key="3">
    <source>
        <dbReference type="Proteomes" id="UP001233172"/>
    </source>
</evidence>
<dbReference type="EMBL" id="JASAOG010000150">
    <property type="protein sequence ID" value="KAK0047546.1"/>
    <property type="molecule type" value="Genomic_DNA"/>
</dbReference>
<evidence type="ECO:0000313" key="2">
    <source>
        <dbReference type="EMBL" id="KAK0047546.1"/>
    </source>
</evidence>
<reference evidence="2" key="1">
    <citation type="journal article" date="2023" name="PLoS Negl. Trop. Dis.">
        <title>A genome sequence for Biomphalaria pfeifferi, the major vector snail for the human-infecting parasite Schistosoma mansoni.</title>
        <authorList>
            <person name="Bu L."/>
            <person name="Lu L."/>
            <person name="Laidemitt M.R."/>
            <person name="Zhang S.M."/>
            <person name="Mutuku M."/>
            <person name="Mkoji G."/>
            <person name="Steinauer M."/>
            <person name="Loker E.S."/>
        </authorList>
    </citation>
    <scope>NUCLEOTIDE SEQUENCE</scope>
    <source>
        <strain evidence="2">KasaAsao</strain>
    </source>
</reference>
<dbReference type="Proteomes" id="UP001233172">
    <property type="component" value="Unassembled WGS sequence"/>
</dbReference>
<keyword evidence="3" id="KW-1185">Reference proteome</keyword>
<feature type="compositionally biased region" description="Polar residues" evidence="1">
    <location>
        <begin position="178"/>
        <end position="197"/>
    </location>
</feature>
<feature type="region of interest" description="Disordered" evidence="1">
    <location>
        <begin position="30"/>
        <end position="136"/>
    </location>
</feature>
<gene>
    <name evidence="2" type="ORF">Bpfe_023098</name>
</gene>
<evidence type="ECO:0000256" key="1">
    <source>
        <dbReference type="SAM" id="MobiDB-lite"/>
    </source>
</evidence>
<comment type="caution">
    <text evidence="2">The sequence shown here is derived from an EMBL/GenBank/DDBJ whole genome shotgun (WGS) entry which is preliminary data.</text>
</comment>
<protein>
    <submittedName>
        <fullName evidence="2">Uncharacterized protein</fullName>
    </submittedName>
</protein>
<reference evidence="2" key="2">
    <citation type="submission" date="2023-04" db="EMBL/GenBank/DDBJ databases">
        <authorList>
            <person name="Bu L."/>
            <person name="Lu L."/>
            <person name="Laidemitt M.R."/>
            <person name="Zhang S.M."/>
            <person name="Mutuku M."/>
            <person name="Mkoji G."/>
            <person name="Steinauer M."/>
            <person name="Loker E.S."/>
        </authorList>
    </citation>
    <scope>NUCLEOTIDE SEQUENCE</scope>
    <source>
        <strain evidence="2">KasaAsao</strain>
        <tissue evidence="2">Whole Snail</tissue>
    </source>
</reference>
<proteinExistence type="predicted"/>
<dbReference type="AlphaFoldDB" id="A0AAD8B3U4"/>
<name>A0AAD8B3U4_BIOPF</name>
<organism evidence="2 3">
    <name type="scientific">Biomphalaria pfeifferi</name>
    <name type="common">Bloodfluke planorb</name>
    <name type="synonym">Freshwater snail</name>
    <dbReference type="NCBI Taxonomy" id="112525"/>
    <lineage>
        <taxon>Eukaryota</taxon>
        <taxon>Metazoa</taxon>
        <taxon>Spiralia</taxon>
        <taxon>Lophotrochozoa</taxon>
        <taxon>Mollusca</taxon>
        <taxon>Gastropoda</taxon>
        <taxon>Heterobranchia</taxon>
        <taxon>Euthyneura</taxon>
        <taxon>Panpulmonata</taxon>
        <taxon>Hygrophila</taxon>
        <taxon>Lymnaeoidea</taxon>
        <taxon>Planorbidae</taxon>
        <taxon>Biomphalaria</taxon>
    </lineage>
</organism>
<feature type="compositionally biased region" description="Basic and acidic residues" evidence="1">
    <location>
        <begin position="50"/>
        <end position="70"/>
    </location>
</feature>
<feature type="compositionally biased region" description="Basic residues" evidence="1">
    <location>
        <begin position="95"/>
        <end position="105"/>
    </location>
</feature>
<accession>A0AAD8B3U4</accession>